<dbReference type="InterPro" id="IPR032675">
    <property type="entry name" value="LRR_dom_sf"/>
</dbReference>
<dbReference type="FunFam" id="3.80.10.10:FF:000383">
    <property type="entry name" value="Leucine-rich repeat receptor protein kinase EMS1"/>
    <property type="match status" value="1"/>
</dbReference>
<dbReference type="GO" id="GO:0016020">
    <property type="term" value="C:membrane"/>
    <property type="evidence" value="ECO:0007669"/>
    <property type="project" value="UniProtKB-SubCell"/>
</dbReference>
<dbReference type="GO" id="GO:0005524">
    <property type="term" value="F:ATP binding"/>
    <property type="evidence" value="ECO:0007669"/>
    <property type="project" value="InterPro"/>
</dbReference>
<keyword evidence="4" id="KW-0677">Repeat</keyword>
<dbReference type="InterPro" id="IPR003591">
    <property type="entry name" value="Leu-rich_rpt_typical-subtyp"/>
</dbReference>
<proteinExistence type="predicted"/>
<dbReference type="STRING" id="542762.A0A4S4DBL7"/>
<dbReference type="SUPFAM" id="SSF52058">
    <property type="entry name" value="L domain-like"/>
    <property type="match status" value="1"/>
</dbReference>
<evidence type="ECO:0000256" key="2">
    <source>
        <dbReference type="ARBA" id="ARBA00022614"/>
    </source>
</evidence>
<evidence type="ECO:0000256" key="5">
    <source>
        <dbReference type="ARBA" id="ARBA00022989"/>
    </source>
</evidence>
<keyword evidence="10" id="KW-1185">Reference proteome</keyword>
<keyword evidence="5 7" id="KW-1133">Transmembrane helix</keyword>
<evidence type="ECO:0000256" key="6">
    <source>
        <dbReference type="ARBA" id="ARBA00023136"/>
    </source>
</evidence>
<dbReference type="PANTHER" id="PTHR27008">
    <property type="entry name" value="OS04G0122200 PROTEIN"/>
    <property type="match status" value="1"/>
</dbReference>
<evidence type="ECO:0000313" key="10">
    <source>
        <dbReference type="Proteomes" id="UP000306102"/>
    </source>
</evidence>
<dbReference type="PROSITE" id="PS50011">
    <property type="entry name" value="PROTEIN_KINASE_DOM"/>
    <property type="match status" value="1"/>
</dbReference>
<feature type="transmembrane region" description="Helical" evidence="7">
    <location>
        <begin position="479"/>
        <end position="503"/>
    </location>
</feature>
<evidence type="ECO:0000256" key="4">
    <source>
        <dbReference type="ARBA" id="ARBA00022737"/>
    </source>
</evidence>
<dbReference type="Gene3D" id="3.80.10.10">
    <property type="entry name" value="Ribonuclease Inhibitor"/>
    <property type="match status" value="3"/>
</dbReference>
<dbReference type="SMART" id="SM00365">
    <property type="entry name" value="LRR_SD22"/>
    <property type="match status" value="4"/>
</dbReference>
<evidence type="ECO:0000313" key="9">
    <source>
        <dbReference type="EMBL" id="THF99972.1"/>
    </source>
</evidence>
<dbReference type="PROSITE" id="PS51450">
    <property type="entry name" value="LRR"/>
    <property type="match status" value="1"/>
</dbReference>
<dbReference type="Proteomes" id="UP000306102">
    <property type="component" value="Unassembled WGS sequence"/>
</dbReference>
<evidence type="ECO:0000256" key="1">
    <source>
        <dbReference type="ARBA" id="ARBA00004167"/>
    </source>
</evidence>
<keyword evidence="3 7" id="KW-0812">Transmembrane</keyword>
<dbReference type="InterPro" id="IPR011009">
    <property type="entry name" value="Kinase-like_dom_sf"/>
</dbReference>
<organism evidence="9 10">
    <name type="scientific">Camellia sinensis var. sinensis</name>
    <name type="common">China tea</name>
    <dbReference type="NCBI Taxonomy" id="542762"/>
    <lineage>
        <taxon>Eukaryota</taxon>
        <taxon>Viridiplantae</taxon>
        <taxon>Streptophyta</taxon>
        <taxon>Embryophyta</taxon>
        <taxon>Tracheophyta</taxon>
        <taxon>Spermatophyta</taxon>
        <taxon>Magnoliopsida</taxon>
        <taxon>eudicotyledons</taxon>
        <taxon>Gunneridae</taxon>
        <taxon>Pentapetalae</taxon>
        <taxon>asterids</taxon>
        <taxon>Ericales</taxon>
        <taxon>Theaceae</taxon>
        <taxon>Camellia</taxon>
    </lineage>
</organism>
<dbReference type="Gene3D" id="3.30.200.20">
    <property type="entry name" value="Phosphorylase Kinase, domain 1"/>
    <property type="match status" value="1"/>
</dbReference>
<dbReference type="Pfam" id="PF00560">
    <property type="entry name" value="LRR_1"/>
    <property type="match status" value="5"/>
</dbReference>
<sequence length="612" mass="67579">MAKWCRDDVSRGTVHNSKGRHDTIAARGAQCTVAKTAHAGSIPEEIGKLLKMEQLSLAFNNLMGPIPATIFNISTLQIVGFFHNQLSGTLPSSIGVSLPNLERLWLDGNDLSGIVTDSISNASKLIDLDLSSNRFSGSIPSSLGNLRLLEYLVLPGNYFTCESSSSELSFLTSLSSCRKLNRIWINNNPLNGILPASIGNLSNSLADIDASYCGIRGSIPSEIENLSNLAFLRMNGNELTGFIPTTIKSLTKLQRLDLNGNRIQGFIPVDLCYLKNLGELHLGKNNLSGLIPACLGNITSLRYLDLDSNKLISSIPTSLWSLKDLLELNLSSNYLSGYLPLELGNLKVAIRIDLSMNQFSGQIPSTIGGLQGVINLSFTHNRLQGPIPQSIGSLIDLQFCDLSHNNLSGVIPKSLEALSQLRYFNVSFNRLTGEIPSRGSFANFTYQSFMLNEALCGAPRLQVPPCHTDSPHQSRTKQMLLVVYILLPIASILLAMIFVFTFIRRRQRRNKIPVQTEFFPQRICHERITYHELSRATNMFSESNLLGTGSFSLVYKGMLPGRTIFATKVFKLELDGAFKSFETECEILRNIRHRNLTKVISSCSTPDFKAKL</sequence>
<dbReference type="InterPro" id="IPR001611">
    <property type="entry name" value="Leu-rich_rpt"/>
</dbReference>
<evidence type="ECO:0000259" key="8">
    <source>
        <dbReference type="PROSITE" id="PS50011"/>
    </source>
</evidence>
<reference evidence="9 10" key="1">
    <citation type="journal article" date="2018" name="Proc. Natl. Acad. Sci. U.S.A.">
        <title>Draft genome sequence of Camellia sinensis var. sinensis provides insights into the evolution of the tea genome and tea quality.</title>
        <authorList>
            <person name="Wei C."/>
            <person name="Yang H."/>
            <person name="Wang S."/>
            <person name="Zhao J."/>
            <person name="Liu C."/>
            <person name="Gao L."/>
            <person name="Xia E."/>
            <person name="Lu Y."/>
            <person name="Tai Y."/>
            <person name="She G."/>
            <person name="Sun J."/>
            <person name="Cao H."/>
            <person name="Tong W."/>
            <person name="Gao Q."/>
            <person name="Li Y."/>
            <person name="Deng W."/>
            <person name="Jiang X."/>
            <person name="Wang W."/>
            <person name="Chen Q."/>
            <person name="Zhang S."/>
            <person name="Li H."/>
            <person name="Wu J."/>
            <person name="Wang P."/>
            <person name="Li P."/>
            <person name="Shi C."/>
            <person name="Zheng F."/>
            <person name="Jian J."/>
            <person name="Huang B."/>
            <person name="Shan D."/>
            <person name="Shi M."/>
            <person name="Fang C."/>
            <person name="Yue Y."/>
            <person name="Li F."/>
            <person name="Li D."/>
            <person name="Wei S."/>
            <person name="Han B."/>
            <person name="Jiang C."/>
            <person name="Yin Y."/>
            <person name="Xia T."/>
            <person name="Zhang Z."/>
            <person name="Bennetzen J.L."/>
            <person name="Zhao S."/>
            <person name="Wan X."/>
        </authorList>
    </citation>
    <scope>NUCLEOTIDE SEQUENCE [LARGE SCALE GENOMIC DNA]</scope>
    <source>
        <strain evidence="10">cv. Shuchazao</strain>
        <tissue evidence="9">Leaf</tissue>
    </source>
</reference>
<gene>
    <name evidence="9" type="ORF">TEA_006233</name>
</gene>
<dbReference type="Pfam" id="PF13855">
    <property type="entry name" value="LRR_8"/>
    <property type="match status" value="2"/>
</dbReference>
<dbReference type="InterPro" id="IPR000719">
    <property type="entry name" value="Prot_kinase_dom"/>
</dbReference>
<evidence type="ECO:0000256" key="7">
    <source>
        <dbReference type="SAM" id="Phobius"/>
    </source>
</evidence>
<dbReference type="EMBL" id="SDRB02011811">
    <property type="protein sequence ID" value="THF99972.1"/>
    <property type="molecule type" value="Genomic_DNA"/>
</dbReference>
<evidence type="ECO:0000256" key="3">
    <source>
        <dbReference type="ARBA" id="ARBA00022692"/>
    </source>
</evidence>
<dbReference type="GO" id="GO:0004672">
    <property type="term" value="F:protein kinase activity"/>
    <property type="evidence" value="ECO:0007669"/>
    <property type="project" value="InterPro"/>
</dbReference>
<dbReference type="SUPFAM" id="SSF56112">
    <property type="entry name" value="Protein kinase-like (PK-like)"/>
    <property type="match status" value="1"/>
</dbReference>
<dbReference type="AlphaFoldDB" id="A0A4S4DBL7"/>
<name>A0A4S4DBL7_CAMSN</name>
<dbReference type="GO" id="GO:0006952">
    <property type="term" value="P:defense response"/>
    <property type="evidence" value="ECO:0007669"/>
    <property type="project" value="UniProtKB-ARBA"/>
</dbReference>
<dbReference type="GO" id="GO:0051707">
    <property type="term" value="P:response to other organism"/>
    <property type="evidence" value="ECO:0007669"/>
    <property type="project" value="UniProtKB-ARBA"/>
</dbReference>
<protein>
    <recommendedName>
        <fullName evidence="8">Protein kinase domain-containing protein</fullName>
    </recommendedName>
</protein>
<keyword evidence="2" id="KW-0433">Leucine-rich repeat</keyword>
<dbReference type="InterPro" id="IPR051809">
    <property type="entry name" value="Plant_receptor-like_S/T_kinase"/>
</dbReference>
<accession>A0A4S4DBL7</accession>
<keyword evidence="6 7" id="KW-0472">Membrane</keyword>
<dbReference type="FunFam" id="3.80.10.10:FF:000095">
    <property type="entry name" value="LRR receptor-like serine/threonine-protein kinase GSO1"/>
    <property type="match status" value="1"/>
</dbReference>
<dbReference type="SUPFAM" id="SSF52047">
    <property type="entry name" value="RNI-like"/>
    <property type="match status" value="1"/>
</dbReference>
<feature type="domain" description="Protein kinase" evidence="8">
    <location>
        <begin position="540"/>
        <end position="612"/>
    </location>
</feature>
<dbReference type="SMART" id="SM00369">
    <property type="entry name" value="LRR_TYP"/>
    <property type="match status" value="6"/>
</dbReference>
<comment type="caution">
    <text evidence="9">The sequence shown here is derived from an EMBL/GenBank/DDBJ whole genome shotgun (WGS) entry which is preliminary data.</text>
</comment>
<dbReference type="PANTHER" id="PTHR27008:SF602">
    <property type="entry name" value="LRR RECEPTOR-LIKE SERINE_THREONINE-PROTEIN KINASE EFR"/>
    <property type="match status" value="1"/>
</dbReference>
<comment type="subcellular location">
    <subcellularLocation>
        <location evidence="1">Membrane</location>
        <topology evidence="1">Single-pass membrane protein</topology>
    </subcellularLocation>
</comment>